<dbReference type="SMART" id="SM00969">
    <property type="entry name" value="SOCS_box"/>
    <property type="match status" value="1"/>
</dbReference>
<accession>A0A668V7T9</accession>
<feature type="chain" id="PRO_5046213931" description="SOCS box domain-containing protein" evidence="5">
    <location>
        <begin position="27"/>
        <end position="349"/>
    </location>
</feature>
<dbReference type="InterPro" id="IPR001496">
    <property type="entry name" value="SOCS_box"/>
</dbReference>
<evidence type="ECO:0000313" key="7">
    <source>
        <dbReference type="Ensembl" id="ENSOABP00000047062.2"/>
    </source>
</evidence>
<dbReference type="Pfam" id="PF12796">
    <property type="entry name" value="Ank_2"/>
    <property type="match status" value="2"/>
</dbReference>
<organism evidence="7 8">
    <name type="scientific">Oreochromis aureus</name>
    <name type="common">Israeli tilapia</name>
    <name type="synonym">Chromis aureus</name>
    <dbReference type="NCBI Taxonomy" id="47969"/>
    <lineage>
        <taxon>Eukaryota</taxon>
        <taxon>Metazoa</taxon>
        <taxon>Chordata</taxon>
        <taxon>Craniata</taxon>
        <taxon>Vertebrata</taxon>
        <taxon>Euteleostomi</taxon>
        <taxon>Actinopterygii</taxon>
        <taxon>Neopterygii</taxon>
        <taxon>Teleostei</taxon>
        <taxon>Neoteleostei</taxon>
        <taxon>Acanthomorphata</taxon>
        <taxon>Ovalentaria</taxon>
        <taxon>Cichlomorphae</taxon>
        <taxon>Cichliformes</taxon>
        <taxon>Cichlidae</taxon>
        <taxon>African cichlids</taxon>
        <taxon>Pseudocrenilabrinae</taxon>
        <taxon>Oreochromini</taxon>
        <taxon>Oreochromis</taxon>
    </lineage>
</organism>
<feature type="repeat" description="ANK" evidence="4">
    <location>
        <begin position="42"/>
        <end position="74"/>
    </location>
</feature>
<reference evidence="7" key="2">
    <citation type="submission" date="2025-09" db="UniProtKB">
        <authorList>
            <consortium name="Ensembl"/>
        </authorList>
    </citation>
    <scope>IDENTIFICATION</scope>
</reference>
<gene>
    <name evidence="7" type="primary">PIGL</name>
</gene>
<dbReference type="GO" id="GO:0035556">
    <property type="term" value="P:intracellular signal transduction"/>
    <property type="evidence" value="ECO:0007669"/>
    <property type="project" value="InterPro"/>
</dbReference>
<dbReference type="UniPathway" id="UPA00143"/>
<sequence>MSFLHYICVSLICMLFFLFGFRLCAARSSRCSRVYVNHLTHEGESACYLAAQRGHLEVVQLLLKAHADINQLTNDLSCPLYEPVSHGHTNVVELLVSKGAEVSRIHTESSWTCLHQAAYKGHTEIVRILVNKCNLEAVDDHRISPLFVAAQYGQRGCLEILVNAGADVNTQAVDLRTPLFISVSTARLSHANYSLGRGRPSAHRDRFLLCVALNQVYFAGCWLPLLLKAGLEPSLLLHQVLNYLPQFVNWSTLSPHLKDILDRRVAEKSWDPHPCFDSVPCLSHICRLQVRALLGPDILMRTNVVQQLPVPNWLHEFLKFREIPETCGLLSDTKRAHFMWLITLCTIFF</sequence>
<keyword evidence="8" id="KW-1185">Reference proteome</keyword>
<evidence type="ECO:0000256" key="4">
    <source>
        <dbReference type="PROSITE-ProRule" id="PRU00023"/>
    </source>
</evidence>
<evidence type="ECO:0000256" key="1">
    <source>
        <dbReference type="ARBA" id="ARBA00004906"/>
    </source>
</evidence>
<dbReference type="InterPro" id="IPR002110">
    <property type="entry name" value="Ankyrin_rpt"/>
</dbReference>
<dbReference type="GO" id="GO:0016567">
    <property type="term" value="P:protein ubiquitination"/>
    <property type="evidence" value="ECO:0007669"/>
    <property type="project" value="UniProtKB-UniPathway"/>
</dbReference>
<dbReference type="InterPro" id="IPR036036">
    <property type="entry name" value="SOCS_box-like_dom_sf"/>
</dbReference>
<name>A0A668V7T9_OREAU</name>
<dbReference type="InterPro" id="IPR036770">
    <property type="entry name" value="Ankyrin_rpt-contain_sf"/>
</dbReference>
<evidence type="ECO:0000256" key="3">
    <source>
        <dbReference type="ARBA" id="ARBA00023043"/>
    </source>
</evidence>
<evidence type="ECO:0000256" key="5">
    <source>
        <dbReference type="SAM" id="SignalP"/>
    </source>
</evidence>
<proteinExistence type="predicted"/>
<keyword evidence="2" id="KW-0677">Repeat</keyword>
<dbReference type="AlphaFoldDB" id="A0A668V7T9"/>
<dbReference type="Pfam" id="PF07525">
    <property type="entry name" value="SOCS_box"/>
    <property type="match status" value="1"/>
</dbReference>
<feature type="repeat" description="ANK" evidence="4">
    <location>
        <begin position="75"/>
        <end position="107"/>
    </location>
</feature>
<dbReference type="SUPFAM" id="SSF48403">
    <property type="entry name" value="Ankyrin repeat"/>
    <property type="match status" value="1"/>
</dbReference>
<evidence type="ECO:0000259" key="6">
    <source>
        <dbReference type="PROSITE" id="PS50225"/>
    </source>
</evidence>
<dbReference type="Gene3D" id="1.25.40.20">
    <property type="entry name" value="Ankyrin repeat-containing domain"/>
    <property type="match status" value="1"/>
</dbReference>
<dbReference type="PRINTS" id="PR01415">
    <property type="entry name" value="ANKYRIN"/>
</dbReference>
<dbReference type="PANTHER" id="PTHR24173">
    <property type="entry name" value="ANKYRIN REPEAT CONTAINING"/>
    <property type="match status" value="1"/>
</dbReference>
<feature type="signal peptide" evidence="5">
    <location>
        <begin position="1"/>
        <end position="26"/>
    </location>
</feature>
<dbReference type="Proteomes" id="UP000472276">
    <property type="component" value="Unassembled WGS sequence"/>
</dbReference>
<comment type="pathway">
    <text evidence="1">Protein modification; protein ubiquitination.</text>
</comment>
<keyword evidence="5" id="KW-0732">Signal</keyword>
<dbReference type="SUPFAM" id="SSF158235">
    <property type="entry name" value="SOCS box-like"/>
    <property type="match status" value="1"/>
</dbReference>
<feature type="domain" description="SOCS box" evidence="6">
    <location>
        <begin position="282"/>
        <end position="324"/>
    </location>
</feature>
<reference evidence="7" key="1">
    <citation type="submission" date="2025-08" db="UniProtKB">
        <authorList>
            <consortium name="Ensembl"/>
        </authorList>
    </citation>
    <scope>IDENTIFICATION</scope>
</reference>
<dbReference type="PROSITE" id="PS50225">
    <property type="entry name" value="SOCS"/>
    <property type="match status" value="1"/>
</dbReference>
<feature type="repeat" description="ANK" evidence="4">
    <location>
        <begin position="141"/>
        <end position="173"/>
    </location>
</feature>
<dbReference type="PANTHER" id="PTHR24173:SF86">
    <property type="entry name" value="ANKYRIN REPEAT AND SOCS BOX PROTEIN 3"/>
    <property type="match status" value="1"/>
</dbReference>
<dbReference type="Ensembl" id="ENSOABT00000048280.2">
    <property type="protein sequence ID" value="ENSOABP00000047062.2"/>
    <property type="gene ID" value="ENSOABG00000021031.2"/>
</dbReference>
<dbReference type="PROSITE" id="PS50088">
    <property type="entry name" value="ANK_REPEAT"/>
    <property type="match status" value="3"/>
</dbReference>
<evidence type="ECO:0000256" key="2">
    <source>
        <dbReference type="ARBA" id="ARBA00022737"/>
    </source>
</evidence>
<keyword evidence="3 4" id="KW-0040">ANK repeat</keyword>
<evidence type="ECO:0000313" key="8">
    <source>
        <dbReference type="Proteomes" id="UP000472276"/>
    </source>
</evidence>
<protein>
    <recommendedName>
        <fullName evidence="6">SOCS box domain-containing protein</fullName>
    </recommendedName>
</protein>
<dbReference type="SMART" id="SM00248">
    <property type="entry name" value="ANK"/>
    <property type="match status" value="5"/>
</dbReference>
<dbReference type="PROSITE" id="PS50297">
    <property type="entry name" value="ANK_REP_REGION"/>
    <property type="match status" value="2"/>
</dbReference>